<proteinExistence type="predicted"/>
<evidence type="ECO:0000313" key="1">
    <source>
        <dbReference type="EMBL" id="KAJ7528967.1"/>
    </source>
</evidence>
<dbReference type="EMBL" id="CM055106">
    <property type="protein sequence ID" value="KAJ7528967.1"/>
    <property type="molecule type" value="Genomic_DNA"/>
</dbReference>
<protein>
    <submittedName>
        <fullName evidence="1">Uncharacterized protein</fullName>
    </submittedName>
</protein>
<dbReference type="Proteomes" id="UP001162992">
    <property type="component" value="Chromosome 15"/>
</dbReference>
<evidence type="ECO:0000313" key="2">
    <source>
        <dbReference type="Proteomes" id="UP001162992"/>
    </source>
</evidence>
<gene>
    <name evidence="1" type="ORF">O6H91_15G027500</name>
</gene>
<organism evidence="1 2">
    <name type="scientific">Diphasiastrum complanatum</name>
    <name type="common">Issler's clubmoss</name>
    <name type="synonym">Lycopodium complanatum</name>
    <dbReference type="NCBI Taxonomy" id="34168"/>
    <lineage>
        <taxon>Eukaryota</taxon>
        <taxon>Viridiplantae</taxon>
        <taxon>Streptophyta</taxon>
        <taxon>Embryophyta</taxon>
        <taxon>Tracheophyta</taxon>
        <taxon>Lycopodiopsida</taxon>
        <taxon>Lycopodiales</taxon>
        <taxon>Lycopodiaceae</taxon>
        <taxon>Lycopodioideae</taxon>
        <taxon>Diphasiastrum</taxon>
    </lineage>
</organism>
<comment type="caution">
    <text evidence="1">The sequence shown here is derived from an EMBL/GenBank/DDBJ whole genome shotgun (WGS) entry which is preliminary data.</text>
</comment>
<name>A0ACC2BGX4_DIPCM</name>
<accession>A0ACC2BGX4</accession>
<reference evidence="2" key="1">
    <citation type="journal article" date="2024" name="Proc. Natl. Acad. Sci. U.S.A.">
        <title>Extraordinary preservation of gene collinearity over three hundred million years revealed in homosporous lycophytes.</title>
        <authorList>
            <person name="Li C."/>
            <person name="Wickell D."/>
            <person name="Kuo L.Y."/>
            <person name="Chen X."/>
            <person name="Nie B."/>
            <person name="Liao X."/>
            <person name="Peng D."/>
            <person name="Ji J."/>
            <person name="Jenkins J."/>
            <person name="Williams M."/>
            <person name="Shu S."/>
            <person name="Plott C."/>
            <person name="Barry K."/>
            <person name="Rajasekar S."/>
            <person name="Grimwood J."/>
            <person name="Han X."/>
            <person name="Sun S."/>
            <person name="Hou Z."/>
            <person name="He W."/>
            <person name="Dai G."/>
            <person name="Sun C."/>
            <person name="Schmutz J."/>
            <person name="Leebens-Mack J.H."/>
            <person name="Li F.W."/>
            <person name="Wang L."/>
        </authorList>
    </citation>
    <scope>NUCLEOTIDE SEQUENCE [LARGE SCALE GENOMIC DNA]</scope>
    <source>
        <strain evidence="2">cv. PW_Plant_1</strain>
    </source>
</reference>
<sequence>MLLDPYVQMQEHHSRKAKDNVKMVDLKQQQQKAEDQKDGEQEQEQEHDPSSMSSAHNCYNYRGVKCRNFKCSTSLRSWMGFLVPACCGCGTVSASQARLQEHAETESVLGTTVTGTIFGCRKGRVAFCIQEDPKSPPLMLLELAMPTYLLVKEMSSGLVRIALECERGQEEKARLLYAEPVWSMFCNGRKVGFALKRQPSENDKAVLNMMQSVSMGAGVIPPQEDKSDEDELMYMRANYERVVGSRDSESFHMINPDRSPGQELSIFLLRS</sequence>
<keyword evidence="2" id="KW-1185">Reference proteome</keyword>